<evidence type="ECO:0000256" key="1">
    <source>
        <dbReference type="PROSITE-ProRule" id="PRU01077"/>
    </source>
</evidence>
<dbReference type="GO" id="GO:0007010">
    <property type="term" value="P:cytoskeleton organization"/>
    <property type="evidence" value="ECO:0007669"/>
    <property type="project" value="TreeGrafter"/>
</dbReference>
<dbReference type="Pfam" id="PF00610">
    <property type="entry name" value="DEP"/>
    <property type="match status" value="1"/>
</dbReference>
<dbReference type="GO" id="GO:0000935">
    <property type="term" value="C:division septum"/>
    <property type="evidence" value="ECO:0007669"/>
    <property type="project" value="TreeGrafter"/>
</dbReference>
<evidence type="ECO:0000313" key="6">
    <source>
        <dbReference type="Proteomes" id="UP001306508"/>
    </source>
</evidence>
<dbReference type="InterPro" id="IPR027267">
    <property type="entry name" value="AH/BAR_dom_sf"/>
</dbReference>
<accession>A0AAN7ZRC4</accession>
<dbReference type="EMBL" id="JAWIZZ010000071">
    <property type="protein sequence ID" value="KAK5773759.1"/>
    <property type="molecule type" value="Genomic_DNA"/>
</dbReference>
<evidence type="ECO:0000259" key="2">
    <source>
        <dbReference type="PROSITE" id="PS50186"/>
    </source>
</evidence>
<keyword evidence="1" id="KW-0175">Coiled coil</keyword>
<evidence type="ECO:0008006" key="7">
    <source>
        <dbReference type="Google" id="ProtNLM"/>
    </source>
</evidence>
<dbReference type="GO" id="GO:0005886">
    <property type="term" value="C:plasma membrane"/>
    <property type="evidence" value="ECO:0007669"/>
    <property type="project" value="TreeGrafter"/>
</dbReference>
<dbReference type="InterPro" id="IPR008936">
    <property type="entry name" value="Rho_GTPase_activation_prot"/>
</dbReference>
<dbReference type="Proteomes" id="UP001306508">
    <property type="component" value="Unassembled WGS sequence"/>
</dbReference>
<dbReference type="GO" id="GO:0007264">
    <property type="term" value="P:small GTPase-mediated signal transduction"/>
    <property type="evidence" value="ECO:0007669"/>
    <property type="project" value="TreeGrafter"/>
</dbReference>
<organism evidence="5 6">
    <name type="scientific">Arxiozyma heterogenica</name>
    <dbReference type="NCBI Taxonomy" id="278026"/>
    <lineage>
        <taxon>Eukaryota</taxon>
        <taxon>Fungi</taxon>
        <taxon>Dikarya</taxon>
        <taxon>Ascomycota</taxon>
        <taxon>Saccharomycotina</taxon>
        <taxon>Saccharomycetes</taxon>
        <taxon>Saccharomycetales</taxon>
        <taxon>Saccharomycetaceae</taxon>
        <taxon>Arxiozyma</taxon>
    </lineage>
</organism>
<dbReference type="PROSITE" id="PS50238">
    <property type="entry name" value="RHOGAP"/>
    <property type="match status" value="1"/>
</dbReference>
<feature type="domain" description="DEP" evidence="2">
    <location>
        <begin position="225"/>
        <end position="292"/>
    </location>
</feature>
<feature type="domain" description="Rho-GAP" evidence="3">
    <location>
        <begin position="480"/>
        <end position="716"/>
    </location>
</feature>
<dbReference type="PANTHER" id="PTHR23065">
    <property type="entry name" value="PROLINE-SERINE-THREONINE PHOSPHATASE INTERACTING PROTEIN 1"/>
    <property type="match status" value="1"/>
</dbReference>
<proteinExistence type="predicted"/>
<dbReference type="AlphaFoldDB" id="A0AAN7ZRC4"/>
<dbReference type="InterPro" id="IPR036390">
    <property type="entry name" value="WH_DNA-bd_sf"/>
</dbReference>
<gene>
    <name evidence="5" type="ORF">RI543_005071</name>
</gene>
<evidence type="ECO:0000259" key="3">
    <source>
        <dbReference type="PROSITE" id="PS50238"/>
    </source>
</evidence>
<dbReference type="SMART" id="SM00324">
    <property type="entry name" value="RhoGAP"/>
    <property type="match status" value="1"/>
</dbReference>
<dbReference type="GO" id="GO:0005096">
    <property type="term" value="F:GTPase activator activity"/>
    <property type="evidence" value="ECO:0007669"/>
    <property type="project" value="TreeGrafter"/>
</dbReference>
<evidence type="ECO:0000259" key="4">
    <source>
        <dbReference type="PROSITE" id="PS51741"/>
    </source>
</evidence>
<dbReference type="SUPFAM" id="SSF103657">
    <property type="entry name" value="BAR/IMD domain-like"/>
    <property type="match status" value="1"/>
</dbReference>
<dbReference type="SUPFAM" id="SSF48350">
    <property type="entry name" value="GTPase activation domain, GAP"/>
    <property type="match status" value="1"/>
</dbReference>
<comment type="caution">
    <text evidence="5">The sequence shown here is derived from an EMBL/GenBank/DDBJ whole genome shotgun (WGS) entry which is preliminary data.</text>
</comment>
<dbReference type="PROSITE" id="PS50186">
    <property type="entry name" value="DEP"/>
    <property type="match status" value="1"/>
</dbReference>
<dbReference type="Gene3D" id="1.10.555.10">
    <property type="entry name" value="Rho GTPase activation protein"/>
    <property type="match status" value="1"/>
</dbReference>
<dbReference type="InterPro" id="IPR000591">
    <property type="entry name" value="DEP_dom"/>
</dbReference>
<dbReference type="GO" id="GO:0005737">
    <property type="term" value="C:cytoplasm"/>
    <property type="evidence" value="ECO:0007669"/>
    <property type="project" value="TreeGrafter"/>
</dbReference>
<evidence type="ECO:0000313" key="5">
    <source>
        <dbReference type="EMBL" id="KAK5773759.1"/>
    </source>
</evidence>
<protein>
    <recommendedName>
        <fullName evidence="7">RhoGAP-domain-containing protein</fullName>
    </recommendedName>
</protein>
<feature type="domain" description="F-BAR" evidence="4">
    <location>
        <begin position="2"/>
        <end position="446"/>
    </location>
</feature>
<dbReference type="SUPFAM" id="SSF46785">
    <property type="entry name" value="Winged helix' DNA-binding domain"/>
    <property type="match status" value="1"/>
</dbReference>
<dbReference type="Pfam" id="PF00620">
    <property type="entry name" value="RhoGAP"/>
    <property type="match status" value="1"/>
</dbReference>
<reference evidence="6" key="1">
    <citation type="submission" date="2023-07" db="EMBL/GenBank/DDBJ databases">
        <title>A draft genome of Kazachstania heterogenica Y-27499.</title>
        <authorList>
            <person name="Donic C."/>
            <person name="Kralova J.S."/>
            <person name="Fidel L."/>
            <person name="Ben-Dor S."/>
            <person name="Jung S."/>
        </authorList>
    </citation>
    <scope>NUCLEOTIDE SEQUENCE [LARGE SCALE GENOMIC DNA]</scope>
    <source>
        <strain evidence="6">Y27499</strain>
    </source>
</reference>
<name>A0AAN7ZRC4_9SACH</name>
<sequence>MPSFSDSFWSDDLSSGLDVLFQNLYKGCDQCDSFIQLFASRMQYEVSYGRQLCAVRSGIDIVDTNNSTSNALDNIIKQTELEGEQHLTIASNIESLVLKPFSQWCNDHRKRIKYSQKTLIDNIKGFQKSNNYVKKLSMEYIKNCKKLEDWKRIHFNDDDSYNKAMKSLECLNNYKVQLEREKENLIFGEIGKIEFDNKSLRQLLKLLLLELPKTEYKLPLINFNLQNTNNGYEITKFLLENMSLKDFDQAEEFGQDLLNFGFLKYCNGMGNSFVNSKKFQYQWRDYAYNFAQVPIPNKNNEDNLSNSSQFERYLSQTKKTLATIKISDNIPLNSNQTNATDNQITSLEEPTVTEYESELFKLLDDVAKSDSKYFKECHKMDSLRCSIEELMIDHLSFMEKCELDRLKAIKKATMDFCSTIGNKIAIMKLQIDKIIDCQDTIDPENDLLELITTYNTGLFQPKVITYNNYYNPGIYQNFGIDLETRCRLDKKVVPLIISVLLSRMDQIYPDLENDKIRVSAWIDRVKLSLTHELRKKLNQTQFKEEAEILNILTEGQYEPSVIASVIKLYLLELPEPLISNELLDILRALYEKYPPAVGIDVITEPVKDNDKIQMYASDNSHNNDNVDNTLSNSENKRITGLYTTLSSLSKPHLATLDAITTHFYRLCKIIKMANPKEKCISVLKEDTTINNDTLATEDMGSYVSAEYFVNEISREFAHCIIHAKVFDDNNLGFKIFHDLLTYKKLIFKQLKRQVSTTKS</sequence>
<dbReference type="SMART" id="SM00055">
    <property type="entry name" value="FCH"/>
    <property type="match status" value="1"/>
</dbReference>
<dbReference type="InterPro" id="IPR001060">
    <property type="entry name" value="FCH_dom"/>
</dbReference>
<dbReference type="PROSITE" id="PS51741">
    <property type="entry name" value="F_BAR"/>
    <property type="match status" value="1"/>
</dbReference>
<dbReference type="InterPro" id="IPR031160">
    <property type="entry name" value="F_BAR_dom"/>
</dbReference>
<dbReference type="InterPro" id="IPR000198">
    <property type="entry name" value="RhoGAP_dom"/>
</dbReference>
<dbReference type="Pfam" id="PF00611">
    <property type="entry name" value="FCH"/>
    <property type="match status" value="1"/>
</dbReference>
<dbReference type="PANTHER" id="PTHR23065:SF17">
    <property type="entry name" value="RHO-GTPASE-ACTIVATING PROTEIN RGD2"/>
    <property type="match status" value="1"/>
</dbReference>
<dbReference type="Gene3D" id="1.20.1270.60">
    <property type="entry name" value="Arfaptin homology (AH) domain/BAR domain"/>
    <property type="match status" value="2"/>
</dbReference>
<dbReference type="SMART" id="SM00049">
    <property type="entry name" value="DEP"/>
    <property type="match status" value="1"/>
</dbReference>
<keyword evidence="6" id="KW-1185">Reference proteome</keyword>